<keyword evidence="2" id="KW-1185">Reference proteome</keyword>
<name>A0ABD2ZXE6_9GENT</name>
<sequence length="104" mass="11196">MTMESLAVNGRASLLLHNPKAAPTAQENPCQGTIKATTTPSADNVANGLLNEPLNFSPTDDGNNIIFQPETQDVGLQMLVTTGLQGNLRLPKHVCGDHHIKFRH</sequence>
<gene>
    <name evidence="1" type="ORF">ACH5RR_015734</name>
</gene>
<organism evidence="1 2">
    <name type="scientific">Cinchona calisaya</name>
    <dbReference type="NCBI Taxonomy" id="153742"/>
    <lineage>
        <taxon>Eukaryota</taxon>
        <taxon>Viridiplantae</taxon>
        <taxon>Streptophyta</taxon>
        <taxon>Embryophyta</taxon>
        <taxon>Tracheophyta</taxon>
        <taxon>Spermatophyta</taxon>
        <taxon>Magnoliopsida</taxon>
        <taxon>eudicotyledons</taxon>
        <taxon>Gunneridae</taxon>
        <taxon>Pentapetalae</taxon>
        <taxon>asterids</taxon>
        <taxon>lamiids</taxon>
        <taxon>Gentianales</taxon>
        <taxon>Rubiaceae</taxon>
        <taxon>Cinchonoideae</taxon>
        <taxon>Cinchoneae</taxon>
        <taxon>Cinchona</taxon>
    </lineage>
</organism>
<comment type="caution">
    <text evidence="1">The sequence shown here is derived from an EMBL/GenBank/DDBJ whole genome shotgun (WGS) entry which is preliminary data.</text>
</comment>
<protein>
    <submittedName>
        <fullName evidence="1">Uncharacterized protein</fullName>
    </submittedName>
</protein>
<dbReference type="EMBL" id="JBJUIK010000007">
    <property type="protein sequence ID" value="KAL3522900.1"/>
    <property type="molecule type" value="Genomic_DNA"/>
</dbReference>
<accession>A0ABD2ZXE6</accession>
<dbReference type="Proteomes" id="UP001630127">
    <property type="component" value="Unassembled WGS sequence"/>
</dbReference>
<dbReference type="AlphaFoldDB" id="A0ABD2ZXE6"/>
<reference evidence="1 2" key="1">
    <citation type="submission" date="2024-11" db="EMBL/GenBank/DDBJ databases">
        <title>A near-complete genome assembly of Cinchona calisaya.</title>
        <authorList>
            <person name="Lian D.C."/>
            <person name="Zhao X.W."/>
            <person name="Wei L."/>
        </authorList>
    </citation>
    <scope>NUCLEOTIDE SEQUENCE [LARGE SCALE GENOMIC DNA]</scope>
    <source>
        <tissue evidence="1">Nenye</tissue>
    </source>
</reference>
<evidence type="ECO:0000313" key="1">
    <source>
        <dbReference type="EMBL" id="KAL3522900.1"/>
    </source>
</evidence>
<evidence type="ECO:0000313" key="2">
    <source>
        <dbReference type="Proteomes" id="UP001630127"/>
    </source>
</evidence>
<proteinExistence type="predicted"/>